<protein>
    <submittedName>
        <fullName evidence="1">Uncharacterized protein</fullName>
    </submittedName>
</protein>
<dbReference type="Proteomes" id="UP000241128">
    <property type="component" value="Segment"/>
</dbReference>
<accession>A0A2K9VEL0</accession>
<name>A0A2K9VEL0_9CAUD</name>
<keyword evidence="2" id="KW-1185">Reference proteome</keyword>
<proteinExistence type="predicted"/>
<dbReference type="EMBL" id="MG770214">
    <property type="protein sequence ID" value="AUV60700.1"/>
    <property type="molecule type" value="Genomic_DNA"/>
</dbReference>
<organism evidence="1 2">
    <name type="scientific">Gordonia phage SteveFrench</name>
    <dbReference type="NCBI Taxonomy" id="2079281"/>
    <lineage>
        <taxon>Viruses</taxon>
        <taxon>Duplodnaviria</taxon>
        <taxon>Heunggongvirae</taxon>
        <taxon>Uroviricota</taxon>
        <taxon>Caudoviricetes</taxon>
        <taxon>Montyvirus</taxon>
        <taxon>Montyvirus stevefrench</taxon>
    </lineage>
</organism>
<gene>
    <name evidence="1" type="ORF">SEA_STEVEFRENCH_98</name>
</gene>
<reference evidence="1 2" key="1">
    <citation type="submission" date="2018-01" db="EMBL/GenBank/DDBJ databases">
        <authorList>
            <person name="Brammer T.X."/>
            <person name="Firkus N.C."/>
            <person name="Haglund K.L."/>
            <person name="Heubel C."/>
            <person name="Johnson K."/>
            <person name="Lowery J.D."/>
            <person name="Neidermyer S.M."/>
            <person name="Richards M.A."/>
            <person name="Urick M.N."/>
            <person name="Bonilla J.A."/>
            <person name="Klyczek K."/>
            <person name="Garlena R.A."/>
            <person name="Russell D.A."/>
            <person name="Pope W.H."/>
            <person name="Jacobs-Sera D."/>
            <person name="Hendrix R.W."/>
            <person name="Hatfull G.F."/>
        </authorList>
    </citation>
    <scope>NUCLEOTIDE SEQUENCE [LARGE SCALE GENOMIC DNA]</scope>
</reference>
<evidence type="ECO:0000313" key="2">
    <source>
        <dbReference type="Proteomes" id="UP000241128"/>
    </source>
</evidence>
<sequence length="95" mass="10898">MPLPNVVPVPTHLIPTTWPEHARYRVAVWRAGTLRDSRIFGTRAGMFGNTEAMIRLANPNTTRELVWTRLGDELKLSFAVWREGDTVAYVTREYV</sequence>
<evidence type="ECO:0000313" key="1">
    <source>
        <dbReference type="EMBL" id="AUV60700.1"/>
    </source>
</evidence>